<evidence type="ECO:0000313" key="3">
    <source>
        <dbReference type="Proteomes" id="UP000518266"/>
    </source>
</evidence>
<dbReference type="Proteomes" id="UP000518266">
    <property type="component" value="Unassembled WGS sequence"/>
</dbReference>
<name>A0A7J5Y8J7_DISMA</name>
<comment type="caution">
    <text evidence="2">The sequence shown here is derived from an EMBL/GenBank/DDBJ whole genome shotgun (WGS) entry which is preliminary data.</text>
</comment>
<evidence type="ECO:0000313" key="2">
    <source>
        <dbReference type="EMBL" id="KAF3845069.1"/>
    </source>
</evidence>
<feature type="region of interest" description="Disordered" evidence="1">
    <location>
        <begin position="115"/>
        <end position="138"/>
    </location>
</feature>
<organism evidence="2 3">
    <name type="scientific">Dissostichus mawsoni</name>
    <name type="common">Antarctic cod</name>
    <dbReference type="NCBI Taxonomy" id="36200"/>
    <lineage>
        <taxon>Eukaryota</taxon>
        <taxon>Metazoa</taxon>
        <taxon>Chordata</taxon>
        <taxon>Craniata</taxon>
        <taxon>Vertebrata</taxon>
        <taxon>Euteleostomi</taxon>
        <taxon>Actinopterygii</taxon>
        <taxon>Neopterygii</taxon>
        <taxon>Teleostei</taxon>
        <taxon>Neoteleostei</taxon>
        <taxon>Acanthomorphata</taxon>
        <taxon>Eupercaria</taxon>
        <taxon>Perciformes</taxon>
        <taxon>Notothenioidei</taxon>
        <taxon>Nototheniidae</taxon>
        <taxon>Dissostichus</taxon>
    </lineage>
</organism>
<dbReference type="EMBL" id="JAAKFY010000015">
    <property type="protein sequence ID" value="KAF3845069.1"/>
    <property type="molecule type" value="Genomic_DNA"/>
</dbReference>
<accession>A0A7J5Y8J7</accession>
<protein>
    <submittedName>
        <fullName evidence="2">Uncharacterized protein</fullName>
    </submittedName>
</protein>
<keyword evidence="3" id="KW-1185">Reference proteome</keyword>
<proteinExistence type="predicted"/>
<evidence type="ECO:0000256" key="1">
    <source>
        <dbReference type="SAM" id="MobiDB-lite"/>
    </source>
</evidence>
<dbReference type="AlphaFoldDB" id="A0A7J5Y8J7"/>
<sequence>MRAGLERGDRLIQTLRRVSELLKLAAKSCDCEVADETVEQLHRNRDPQAPLNHIRASDEAPAEVEAVRAQEHRPAGRSKLQEVLVRRLVLQMELSRSYSDKEFQHTVHHFVKSVSPHRPLLSSPGRCCSRGSRDSLGP</sequence>
<gene>
    <name evidence="2" type="ORF">F7725_008232</name>
</gene>
<feature type="compositionally biased region" description="Low complexity" evidence="1">
    <location>
        <begin position="121"/>
        <end position="138"/>
    </location>
</feature>
<reference evidence="2 3" key="1">
    <citation type="submission" date="2020-03" db="EMBL/GenBank/DDBJ databases">
        <title>Dissostichus mawsoni Genome sequencing and assembly.</title>
        <authorList>
            <person name="Park H."/>
        </authorList>
    </citation>
    <scope>NUCLEOTIDE SEQUENCE [LARGE SCALE GENOMIC DNA]</scope>
    <source>
        <strain evidence="2">DM0001</strain>
        <tissue evidence="2">Muscle</tissue>
    </source>
</reference>